<dbReference type="PROSITE" id="PS50088">
    <property type="entry name" value="ANK_REPEAT"/>
    <property type="match status" value="8"/>
</dbReference>
<name>A0A0C9V5M2_SPHS4</name>
<dbReference type="Proteomes" id="UP000054279">
    <property type="component" value="Unassembled WGS sequence"/>
</dbReference>
<sequence length="706" mass="77034">ELKTKILQWLSAPNYSAHYREALGKREDNTGFWFLGSERFKYWRESTSSYLWLYGIPGCGKTVLSASIVEELHKFCLGKGSSYALAYFFFDARDGSEDCGFDKFLRSIVIGKIQRNVSGFNLLLSINIYISYRFRWVALQLDELKDCYSQQNVREQLDELPNNLEETYQRILVKINKKSRGDAQKLLVWLSFAFYSFTLEELAEVVCISTNSEKAEFSDARRIKPEVVLSICGGLVTQSNAASFGTNAKLAHSMIARTCLVYLRHFSTQFNLVLDWNRVAQKVAPLFYYAQLYWADHTYRAEDLLEEDSTITLVTTTPLYFATYWEFTHVVQELIRKGADVNAANPPFGPALAEAAASGHQKILTLLLEAGADVNAEDNTQLGGALSRAASYGFTEIVKILLERGAETTGIAGANALTTACLEGGHLNIIKLLLDRGAEVNIVGGDSGTALQAAVWNKHTDVLVKLLLEYGADVDAQGGFFGDAFHAACHYGDMEVIKCLLEAGADIQAECGTYGTALQAASLPGHTEVIKFLLDQQVPINAQKSGGKYGNALQAAAFGGHTEIVRTLLKNGASPNREGLLLANPLYAAASRGHLEAVRLLLQYGADPNIHGGYYDTPLQAACAHGYTEIAEILLQKDAKAQPEDGGIYGNPFYAAITVESGRVVELLLDAGVNVNAQGGFFGTALQAASAYGYAAIVGLLLDRGA</sequence>
<dbReference type="Gene3D" id="3.40.50.300">
    <property type="entry name" value="P-loop containing nucleotide triphosphate hydrolases"/>
    <property type="match status" value="1"/>
</dbReference>
<dbReference type="Pfam" id="PF12796">
    <property type="entry name" value="Ank_2"/>
    <property type="match status" value="4"/>
</dbReference>
<keyword evidence="2 3" id="KW-0040">ANK repeat</keyword>
<feature type="repeat" description="ANK" evidence="3">
    <location>
        <begin position="584"/>
        <end position="613"/>
    </location>
</feature>
<proteinExistence type="predicted"/>
<feature type="repeat" description="ANK" evidence="3">
    <location>
        <begin position="351"/>
        <end position="379"/>
    </location>
</feature>
<feature type="repeat" description="ANK" evidence="3">
    <location>
        <begin position="314"/>
        <end position="346"/>
    </location>
</feature>
<evidence type="ECO:0000259" key="4">
    <source>
        <dbReference type="Pfam" id="PF24883"/>
    </source>
</evidence>
<gene>
    <name evidence="5" type="ORF">M422DRAFT_112480</name>
</gene>
<keyword evidence="6" id="KW-1185">Reference proteome</keyword>
<feature type="repeat" description="ANK" evidence="3">
    <location>
        <begin position="446"/>
        <end position="479"/>
    </location>
</feature>
<feature type="repeat" description="ANK" evidence="3">
    <location>
        <begin position="412"/>
        <end position="445"/>
    </location>
</feature>
<dbReference type="AlphaFoldDB" id="A0A0C9V5M2"/>
<dbReference type="SMART" id="SM00248">
    <property type="entry name" value="ANK"/>
    <property type="match status" value="11"/>
</dbReference>
<reference evidence="5 6" key="1">
    <citation type="submission" date="2014-06" db="EMBL/GenBank/DDBJ databases">
        <title>Evolutionary Origins and Diversification of the Mycorrhizal Mutualists.</title>
        <authorList>
            <consortium name="DOE Joint Genome Institute"/>
            <consortium name="Mycorrhizal Genomics Consortium"/>
            <person name="Kohler A."/>
            <person name="Kuo A."/>
            <person name="Nagy L.G."/>
            <person name="Floudas D."/>
            <person name="Copeland A."/>
            <person name="Barry K.W."/>
            <person name="Cichocki N."/>
            <person name="Veneault-Fourrey C."/>
            <person name="LaButti K."/>
            <person name="Lindquist E.A."/>
            <person name="Lipzen A."/>
            <person name="Lundell T."/>
            <person name="Morin E."/>
            <person name="Murat C."/>
            <person name="Riley R."/>
            <person name="Ohm R."/>
            <person name="Sun H."/>
            <person name="Tunlid A."/>
            <person name="Henrissat B."/>
            <person name="Grigoriev I.V."/>
            <person name="Hibbett D.S."/>
            <person name="Martin F."/>
        </authorList>
    </citation>
    <scope>NUCLEOTIDE SEQUENCE [LARGE SCALE GENOMIC DNA]</scope>
    <source>
        <strain evidence="5 6">SS14</strain>
    </source>
</reference>
<dbReference type="InterPro" id="IPR002110">
    <property type="entry name" value="Ankyrin_rpt"/>
</dbReference>
<organism evidence="5 6">
    <name type="scientific">Sphaerobolus stellatus (strain SS14)</name>
    <dbReference type="NCBI Taxonomy" id="990650"/>
    <lineage>
        <taxon>Eukaryota</taxon>
        <taxon>Fungi</taxon>
        <taxon>Dikarya</taxon>
        <taxon>Basidiomycota</taxon>
        <taxon>Agaricomycotina</taxon>
        <taxon>Agaricomycetes</taxon>
        <taxon>Phallomycetidae</taxon>
        <taxon>Geastrales</taxon>
        <taxon>Sphaerobolaceae</taxon>
        <taxon>Sphaerobolus</taxon>
    </lineage>
</organism>
<feature type="domain" description="Nephrocystin 3-like N-terminal" evidence="4">
    <location>
        <begin position="29"/>
        <end position="111"/>
    </location>
</feature>
<evidence type="ECO:0000256" key="2">
    <source>
        <dbReference type="ARBA" id="ARBA00023043"/>
    </source>
</evidence>
<dbReference type="PANTHER" id="PTHR24198">
    <property type="entry name" value="ANKYRIN REPEAT AND PROTEIN KINASE DOMAIN-CONTAINING PROTEIN"/>
    <property type="match status" value="1"/>
</dbReference>
<dbReference type="PROSITE" id="PS50297">
    <property type="entry name" value="ANK_REP_REGION"/>
    <property type="match status" value="5"/>
</dbReference>
<feature type="repeat" description="ANK" evidence="3">
    <location>
        <begin position="548"/>
        <end position="580"/>
    </location>
</feature>
<dbReference type="PANTHER" id="PTHR24198:SF165">
    <property type="entry name" value="ANKYRIN REPEAT-CONTAINING PROTEIN-RELATED"/>
    <property type="match status" value="1"/>
</dbReference>
<dbReference type="Gene3D" id="1.25.40.20">
    <property type="entry name" value="Ankyrin repeat-containing domain"/>
    <property type="match status" value="2"/>
</dbReference>
<dbReference type="InterPro" id="IPR056884">
    <property type="entry name" value="NPHP3-like_N"/>
</dbReference>
<evidence type="ECO:0000313" key="6">
    <source>
        <dbReference type="Proteomes" id="UP000054279"/>
    </source>
</evidence>
<dbReference type="Pfam" id="PF24883">
    <property type="entry name" value="NPHP3_N"/>
    <property type="match status" value="1"/>
</dbReference>
<keyword evidence="1" id="KW-0677">Repeat</keyword>
<dbReference type="SUPFAM" id="SSF52540">
    <property type="entry name" value="P-loop containing nucleoside triphosphate hydrolases"/>
    <property type="match status" value="1"/>
</dbReference>
<feature type="non-terminal residue" evidence="5">
    <location>
        <position position="706"/>
    </location>
</feature>
<protein>
    <recommendedName>
        <fullName evidence="4">Nephrocystin 3-like N-terminal domain-containing protein</fullName>
    </recommendedName>
</protein>
<evidence type="ECO:0000256" key="3">
    <source>
        <dbReference type="PROSITE-ProRule" id="PRU00023"/>
    </source>
</evidence>
<feature type="repeat" description="ANK" evidence="3">
    <location>
        <begin position="614"/>
        <end position="646"/>
    </location>
</feature>
<accession>A0A0C9V5M2</accession>
<evidence type="ECO:0000256" key="1">
    <source>
        <dbReference type="ARBA" id="ARBA00022737"/>
    </source>
</evidence>
<dbReference type="SUPFAM" id="SSF48403">
    <property type="entry name" value="Ankyrin repeat"/>
    <property type="match status" value="1"/>
</dbReference>
<feature type="repeat" description="ANK" evidence="3">
    <location>
        <begin position="484"/>
        <end position="512"/>
    </location>
</feature>
<dbReference type="OrthoDB" id="7464126at2759"/>
<dbReference type="InterPro" id="IPR027417">
    <property type="entry name" value="P-loop_NTPase"/>
</dbReference>
<dbReference type="EMBL" id="KN837223">
    <property type="protein sequence ID" value="KIJ32711.1"/>
    <property type="molecule type" value="Genomic_DNA"/>
</dbReference>
<dbReference type="HOGENOM" id="CLU_361684_0_0_1"/>
<dbReference type="InterPro" id="IPR036770">
    <property type="entry name" value="Ankyrin_rpt-contain_sf"/>
</dbReference>
<feature type="non-terminal residue" evidence="5">
    <location>
        <position position="1"/>
    </location>
</feature>
<evidence type="ECO:0000313" key="5">
    <source>
        <dbReference type="EMBL" id="KIJ32711.1"/>
    </source>
</evidence>